<keyword evidence="9 11" id="KW-0141">cGMP biosynthesis</keyword>
<keyword evidence="12" id="KW-0175">Coiled coil</keyword>
<dbReference type="PANTHER" id="PTHR11920">
    <property type="entry name" value="GUANYLYL CYCLASE"/>
    <property type="match status" value="1"/>
</dbReference>
<feature type="transmembrane region" description="Helical" evidence="14">
    <location>
        <begin position="254"/>
        <end position="277"/>
    </location>
</feature>
<dbReference type="Pfam" id="PF07701">
    <property type="entry name" value="HNOBA"/>
    <property type="match status" value="1"/>
</dbReference>
<evidence type="ECO:0000256" key="1">
    <source>
        <dbReference type="ARBA" id="ARBA00004479"/>
    </source>
</evidence>
<evidence type="ECO:0000256" key="2">
    <source>
        <dbReference type="ARBA" id="ARBA00012202"/>
    </source>
</evidence>
<dbReference type="GO" id="GO:0005886">
    <property type="term" value="C:plasma membrane"/>
    <property type="evidence" value="ECO:0007669"/>
    <property type="project" value="TreeGrafter"/>
</dbReference>
<sequence>MKKISRIWTKVSYHTSFNSVFKEHLTGILLCMGEEDIHHLLFRNQNIGIIEKHHAVIMFNPSPYRTVQEYMERITRQTSKIQPQHMATIHNILEYTFVLQVSFLSELPSNYASSVVDLNVSRYFVENKQDTHNLHYTSIIRDVLQMLLYTNNNSSSCPNTETLKKSLRQIAFRSPAGWILIGKENLVHFEYKLYDFNPTSQEFELVLQLSPYGSNYKLVLNVIQAIFWPNGLKIYPDPCFKTKENCIESDMSPLLISLISTSVIGVLSLICLLYMMIRRYFLQRQVEKGPNKIVLHNDDLIFVHRKKSTKIPKSTTLFGKPDLLRGSEPSNSMSTLNEISEFSETARYNGDMIYVKDLKIKHSDMKSRPKLMSHLKLLRELRHENLNPFIGFLNDPARPSFITEYCTRGSLEDVICNFDIKLDWEFKLSLLTDLVRGLRYIQSCPLRYHGNLKSRNCVIDSRWVLKITDYGIPGMLEGGKADRNLTAEDMLWFAPEVLRNMNSKGRWLDKSDVYSLSIIMQEIILRNTPYSSHGLSAEEIIQKVKKPPPLIRPSVSPQAAPPHYIQLMKQCWAENPDMRPDIESIYHQFKEFNNGRKQNFVDTMFKMLEKYSTDLEDIVRERTMQLEEEKKKTDELLYRMLPSSVAECLKCGRRIEAENYSDVTIYFSDIVGFTSISAMSTAMEVVNILNELYTMFDATIDNYDVYKVETIGDAYMVVSGLPERNGIKHAGEIGTMALDLLYQCGNLRVNHLWNMPLLLRIGLHTGPCAAGVVGLRMPRYCLFGDTVNTASRMESTGLPFRIHLSGCTKAKLDELGGYKFKYRGEVELKGKGIANTYWLVGKEGFDKKLPADPTKDMSGMSSSQLIEELMRISKEAAEKEEQIAASNKAVPVVIESPTSNTAETSPVASNTRSDVSKTSPTVSHQIFTNASVHDDGRDLVAIHTRTGSQKGTSLFNDLECLDTRPIARNTSYATGICKSWGNITKVDNMALHSGDRMQTPGIVKSALRRISSHKFDKRESKLALPRRGSTPKATDGLELKVVLSKSDQIFHPDTLRPVFTHKGGSFRRVDPIDTKFSCSNKDKNNSVLKNTKPSCEPEKHNTKEMLLISRDASRKCASDQPIADTGRSHSKKESRKIKALDTTAVFPVETISVISKPELFEQKDTSPKKSSPLKHDKNEENMAGDICNFSNPKV</sequence>
<dbReference type="SUPFAM" id="SSF53822">
    <property type="entry name" value="Periplasmic binding protein-like I"/>
    <property type="match status" value="1"/>
</dbReference>
<feature type="coiled-coil region" evidence="12">
    <location>
        <begin position="862"/>
        <end position="889"/>
    </location>
</feature>
<comment type="catalytic activity">
    <reaction evidence="11">
        <text>GTP = 3',5'-cyclic GMP + diphosphate</text>
        <dbReference type="Rhea" id="RHEA:13665"/>
        <dbReference type="ChEBI" id="CHEBI:33019"/>
        <dbReference type="ChEBI" id="CHEBI:37565"/>
        <dbReference type="ChEBI" id="CHEBI:57746"/>
        <dbReference type="EC" id="4.6.1.2"/>
    </reaction>
</comment>
<keyword evidence="6 14" id="KW-1133">Transmembrane helix</keyword>
<dbReference type="Gene3D" id="1.10.510.10">
    <property type="entry name" value="Transferase(Phosphotransferase) domain 1"/>
    <property type="match status" value="1"/>
</dbReference>
<gene>
    <name evidence="18" type="primary">LOC115209871</name>
</gene>
<dbReference type="KEGG" id="osn:115209871"/>
<dbReference type="EC" id="4.6.1.2" evidence="2 11"/>
<dbReference type="InterPro" id="IPR011645">
    <property type="entry name" value="HNOB_dom_associated"/>
</dbReference>
<dbReference type="InterPro" id="IPR050401">
    <property type="entry name" value="Cyclic_nucleotide_synthase"/>
</dbReference>
<dbReference type="InterPro" id="IPR028082">
    <property type="entry name" value="Peripla_BP_I"/>
</dbReference>
<dbReference type="Pfam" id="PF00211">
    <property type="entry name" value="Guanylate_cyc"/>
    <property type="match status" value="1"/>
</dbReference>
<dbReference type="CDD" id="cd07302">
    <property type="entry name" value="CHD"/>
    <property type="match status" value="1"/>
</dbReference>
<dbReference type="SUPFAM" id="SSF55073">
    <property type="entry name" value="Nucleotide cyclase"/>
    <property type="match status" value="1"/>
</dbReference>
<feature type="region of interest" description="Disordered" evidence="13">
    <location>
        <begin position="897"/>
        <end position="920"/>
    </location>
</feature>
<dbReference type="PROSITE" id="PS50125">
    <property type="entry name" value="GUANYLATE_CYCLASE_2"/>
    <property type="match status" value="1"/>
</dbReference>
<evidence type="ECO:0000256" key="11">
    <source>
        <dbReference type="RuleBase" id="RU003431"/>
    </source>
</evidence>
<keyword evidence="4" id="KW-0732">Signal</keyword>
<dbReference type="Gene3D" id="3.30.70.1230">
    <property type="entry name" value="Nucleotide cyclase"/>
    <property type="match status" value="1"/>
</dbReference>
<evidence type="ECO:0000256" key="6">
    <source>
        <dbReference type="ARBA" id="ARBA00022989"/>
    </source>
</evidence>
<dbReference type="GO" id="GO:0004383">
    <property type="term" value="F:guanylate cyclase activity"/>
    <property type="evidence" value="ECO:0007669"/>
    <property type="project" value="UniProtKB-EC"/>
</dbReference>
<dbReference type="GO" id="GO:0004016">
    <property type="term" value="F:adenylate cyclase activity"/>
    <property type="evidence" value="ECO:0007669"/>
    <property type="project" value="TreeGrafter"/>
</dbReference>
<evidence type="ECO:0000256" key="8">
    <source>
        <dbReference type="ARBA" id="ARBA00023239"/>
    </source>
</evidence>
<dbReference type="SMART" id="SM00044">
    <property type="entry name" value="CYCc"/>
    <property type="match status" value="1"/>
</dbReference>
<evidence type="ECO:0000259" key="15">
    <source>
        <dbReference type="PROSITE" id="PS50011"/>
    </source>
</evidence>
<dbReference type="Proteomes" id="UP000515154">
    <property type="component" value="Linkage group LG3"/>
</dbReference>
<feature type="domain" description="Guanylate cyclase" evidence="16">
    <location>
        <begin position="664"/>
        <end position="794"/>
    </location>
</feature>
<dbReference type="Gene3D" id="6.10.250.780">
    <property type="match status" value="1"/>
</dbReference>
<evidence type="ECO:0000313" key="17">
    <source>
        <dbReference type="Proteomes" id="UP000515154"/>
    </source>
</evidence>
<accession>A0A6P7S886</accession>
<dbReference type="SUPFAM" id="SSF56112">
    <property type="entry name" value="Protein kinase-like (PK-like)"/>
    <property type="match status" value="1"/>
</dbReference>
<keyword evidence="7 14" id="KW-0472">Membrane</keyword>
<dbReference type="InterPro" id="IPR000719">
    <property type="entry name" value="Prot_kinase_dom"/>
</dbReference>
<dbReference type="GO" id="GO:0004672">
    <property type="term" value="F:protein kinase activity"/>
    <property type="evidence" value="ECO:0007669"/>
    <property type="project" value="InterPro"/>
</dbReference>
<evidence type="ECO:0000313" key="18">
    <source>
        <dbReference type="RefSeq" id="XP_029634308.2"/>
    </source>
</evidence>
<reference evidence="18" key="1">
    <citation type="submission" date="2025-08" db="UniProtKB">
        <authorList>
            <consortium name="RefSeq"/>
        </authorList>
    </citation>
    <scope>IDENTIFICATION</scope>
</reference>
<dbReference type="InterPro" id="IPR011009">
    <property type="entry name" value="Kinase-like_dom_sf"/>
</dbReference>
<dbReference type="PROSITE" id="PS00452">
    <property type="entry name" value="GUANYLATE_CYCLASE_1"/>
    <property type="match status" value="1"/>
</dbReference>
<evidence type="ECO:0000259" key="16">
    <source>
        <dbReference type="PROSITE" id="PS50125"/>
    </source>
</evidence>
<name>A0A6P7S886_9MOLL</name>
<dbReference type="InterPro" id="IPR001245">
    <property type="entry name" value="Ser-Thr/Tyr_kinase_cat_dom"/>
</dbReference>
<dbReference type="FunFam" id="3.30.70.1230:FF:000013">
    <property type="entry name" value="Guanylate cyclase"/>
    <property type="match status" value="1"/>
</dbReference>
<dbReference type="PANTHER" id="PTHR11920:SF462">
    <property type="entry name" value="GUANYLATE CYCLASE"/>
    <property type="match status" value="1"/>
</dbReference>
<dbReference type="GO" id="GO:0005524">
    <property type="term" value="F:ATP binding"/>
    <property type="evidence" value="ECO:0007669"/>
    <property type="project" value="InterPro"/>
</dbReference>
<evidence type="ECO:0000256" key="3">
    <source>
        <dbReference type="ARBA" id="ARBA00022692"/>
    </source>
</evidence>
<dbReference type="RefSeq" id="XP_029634308.2">
    <property type="nucleotide sequence ID" value="XM_029778448.2"/>
</dbReference>
<keyword evidence="3 14" id="KW-0812">Transmembrane</keyword>
<evidence type="ECO:0000256" key="9">
    <source>
        <dbReference type="ARBA" id="ARBA00023293"/>
    </source>
</evidence>
<dbReference type="GO" id="GO:0001653">
    <property type="term" value="F:peptide receptor activity"/>
    <property type="evidence" value="ECO:0007669"/>
    <property type="project" value="TreeGrafter"/>
</dbReference>
<dbReference type="Pfam" id="PF07714">
    <property type="entry name" value="PK_Tyr_Ser-Thr"/>
    <property type="match status" value="1"/>
</dbReference>
<protein>
    <recommendedName>
        <fullName evidence="2 11">Guanylate cyclase</fullName>
        <ecNumber evidence="2 11">4.6.1.2</ecNumber>
    </recommendedName>
</protein>
<dbReference type="AlphaFoldDB" id="A0A6P7S886"/>
<feature type="domain" description="Protein kinase" evidence="15">
    <location>
        <begin position="280"/>
        <end position="590"/>
    </location>
</feature>
<dbReference type="InterPro" id="IPR029787">
    <property type="entry name" value="Nucleotide_cyclase"/>
</dbReference>
<organism evidence="17 18">
    <name type="scientific">Octopus sinensis</name>
    <name type="common">East Asian common octopus</name>
    <dbReference type="NCBI Taxonomy" id="2607531"/>
    <lineage>
        <taxon>Eukaryota</taxon>
        <taxon>Metazoa</taxon>
        <taxon>Spiralia</taxon>
        <taxon>Lophotrochozoa</taxon>
        <taxon>Mollusca</taxon>
        <taxon>Cephalopoda</taxon>
        <taxon>Coleoidea</taxon>
        <taxon>Octopodiformes</taxon>
        <taxon>Octopoda</taxon>
        <taxon>Incirrata</taxon>
        <taxon>Octopodidae</taxon>
        <taxon>Octopus</taxon>
    </lineage>
</organism>
<evidence type="ECO:0000256" key="10">
    <source>
        <dbReference type="RuleBase" id="RU000405"/>
    </source>
</evidence>
<evidence type="ECO:0000256" key="4">
    <source>
        <dbReference type="ARBA" id="ARBA00022729"/>
    </source>
</evidence>
<proteinExistence type="inferred from homology"/>
<keyword evidence="5" id="KW-0547">Nucleotide-binding</keyword>
<comment type="subcellular location">
    <subcellularLocation>
        <location evidence="1">Membrane</location>
        <topology evidence="1">Single-pass type I membrane protein</topology>
    </subcellularLocation>
</comment>
<dbReference type="PROSITE" id="PS50011">
    <property type="entry name" value="PROTEIN_KINASE_DOM"/>
    <property type="match status" value="1"/>
</dbReference>
<evidence type="ECO:0000256" key="5">
    <source>
        <dbReference type="ARBA" id="ARBA00022741"/>
    </source>
</evidence>
<evidence type="ECO:0000256" key="12">
    <source>
        <dbReference type="SAM" id="Coils"/>
    </source>
</evidence>
<evidence type="ECO:0000256" key="13">
    <source>
        <dbReference type="SAM" id="MobiDB-lite"/>
    </source>
</evidence>
<dbReference type="GO" id="GO:0035556">
    <property type="term" value="P:intracellular signal transduction"/>
    <property type="evidence" value="ECO:0007669"/>
    <property type="project" value="InterPro"/>
</dbReference>
<dbReference type="InterPro" id="IPR018297">
    <property type="entry name" value="A/G_cyclase_CS"/>
</dbReference>
<feature type="compositionally biased region" description="Basic and acidic residues" evidence="13">
    <location>
        <begin position="1158"/>
        <end position="1180"/>
    </location>
</feature>
<dbReference type="GO" id="GO:0007168">
    <property type="term" value="P:receptor guanylyl cyclase signaling pathway"/>
    <property type="evidence" value="ECO:0007669"/>
    <property type="project" value="TreeGrafter"/>
</dbReference>
<feature type="region of interest" description="Disordered" evidence="13">
    <location>
        <begin position="1113"/>
        <end position="1136"/>
    </location>
</feature>
<keyword evidence="8 10" id="KW-0456">Lyase</keyword>
<dbReference type="InterPro" id="IPR001054">
    <property type="entry name" value="A/G_cyclase"/>
</dbReference>
<comment type="similarity">
    <text evidence="10">Belongs to the adenylyl cyclase class-4/guanylyl cyclase family.</text>
</comment>
<evidence type="ECO:0000256" key="14">
    <source>
        <dbReference type="SAM" id="Phobius"/>
    </source>
</evidence>
<keyword evidence="17" id="KW-1185">Reference proteome</keyword>
<feature type="region of interest" description="Disordered" evidence="13">
    <location>
        <begin position="1156"/>
        <end position="1194"/>
    </location>
</feature>
<evidence type="ECO:0000256" key="7">
    <source>
        <dbReference type="ARBA" id="ARBA00023136"/>
    </source>
</evidence>